<dbReference type="PANTHER" id="PTHR30024:SF47">
    <property type="entry name" value="TAURINE-BINDING PERIPLASMIC PROTEIN"/>
    <property type="match status" value="1"/>
</dbReference>
<name>A0A841GC50_9GAMM</name>
<dbReference type="Gene3D" id="3.40.190.10">
    <property type="entry name" value="Periplasmic binding protein-like II"/>
    <property type="match status" value="2"/>
</dbReference>
<dbReference type="NCBIfam" id="TIGR03427">
    <property type="entry name" value="ABC_peri_uca"/>
    <property type="match status" value="1"/>
</dbReference>
<protein>
    <submittedName>
        <fullName evidence="4">NitT/TauT family transport system substrate-binding protein</fullName>
    </submittedName>
</protein>
<dbReference type="RefSeq" id="WP_188027439.1">
    <property type="nucleotide sequence ID" value="NZ_JACHGR010000009.1"/>
</dbReference>
<dbReference type="PANTHER" id="PTHR30024">
    <property type="entry name" value="ALIPHATIC SULFONATES-BINDING PROTEIN-RELATED"/>
    <property type="match status" value="1"/>
</dbReference>
<dbReference type="GO" id="GO:0042597">
    <property type="term" value="C:periplasmic space"/>
    <property type="evidence" value="ECO:0007669"/>
    <property type="project" value="UniProtKB-SubCell"/>
</dbReference>
<evidence type="ECO:0000313" key="4">
    <source>
        <dbReference type="EMBL" id="MBB6056724.1"/>
    </source>
</evidence>
<dbReference type="AlphaFoldDB" id="A0A841GC50"/>
<dbReference type="EMBL" id="JACHGR010000009">
    <property type="protein sequence ID" value="MBB6056724.1"/>
    <property type="molecule type" value="Genomic_DNA"/>
</dbReference>
<keyword evidence="3" id="KW-0732">Signal</keyword>
<evidence type="ECO:0000256" key="3">
    <source>
        <dbReference type="ARBA" id="ARBA00022729"/>
    </source>
</evidence>
<proteinExistence type="inferred from homology"/>
<dbReference type="InterPro" id="IPR017793">
    <property type="entry name" value="ABC_transptr_urea-assoc_sub-bd"/>
</dbReference>
<comment type="similarity">
    <text evidence="2">Belongs to the bacterial solute-binding protein SsuA/TauA family.</text>
</comment>
<comment type="caution">
    <text evidence="4">The sequence shown here is derived from an EMBL/GenBank/DDBJ whole genome shotgun (WGS) entry which is preliminary data.</text>
</comment>
<accession>A0A841GC50</accession>
<dbReference type="Pfam" id="PF13379">
    <property type="entry name" value="NMT1_2"/>
    <property type="match status" value="1"/>
</dbReference>
<dbReference type="Proteomes" id="UP000585721">
    <property type="component" value="Unassembled WGS sequence"/>
</dbReference>
<organism evidence="4 5">
    <name type="scientific">Tolumonas osonensis</name>
    <dbReference type="NCBI Taxonomy" id="675874"/>
    <lineage>
        <taxon>Bacteria</taxon>
        <taxon>Pseudomonadati</taxon>
        <taxon>Pseudomonadota</taxon>
        <taxon>Gammaproteobacteria</taxon>
        <taxon>Aeromonadales</taxon>
        <taxon>Aeromonadaceae</taxon>
        <taxon>Tolumonas</taxon>
    </lineage>
</organism>
<reference evidence="4 5" key="1">
    <citation type="submission" date="2020-08" db="EMBL/GenBank/DDBJ databases">
        <title>Genomic Encyclopedia of Type Strains, Phase IV (KMG-IV): sequencing the most valuable type-strain genomes for metagenomic binning, comparative biology and taxonomic classification.</title>
        <authorList>
            <person name="Goeker M."/>
        </authorList>
    </citation>
    <scope>NUCLEOTIDE SEQUENCE [LARGE SCALE GENOMIC DNA]</scope>
    <source>
        <strain evidence="4 5">DSM 22975</strain>
    </source>
</reference>
<keyword evidence="5" id="KW-1185">Reference proteome</keyword>
<evidence type="ECO:0000256" key="1">
    <source>
        <dbReference type="ARBA" id="ARBA00004418"/>
    </source>
</evidence>
<comment type="subcellular location">
    <subcellularLocation>
        <location evidence="1">Periplasm</location>
    </subcellularLocation>
</comment>
<evidence type="ECO:0000256" key="2">
    <source>
        <dbReference type="ARBA" id="ARBA00010742"/>
    </source>
</evidence>
<sequence>MKKSSFSSSFRKWLCVGLLPVFLFGSVPAFAKEKFKVAWTIYAGWMPWDYAAQSGIIKKWADKYDIEIDVVQVNDYIESINQYTAGGFDGCVMTNMDALTIPAAGGVDSTALIVGDYSNGNDGIVLKDKASLKDIQGQSVNLVELSVSHYLLARALETQGMSEKDVTVVNTSDADLVSAFATPDVTATVTWNPLLSEIMKQPNANKVFDSSQIPGEILDLMVVKTDRLKAHPELGKALTGAWYEIMGVMSGSDAKATEARTLMAKAAGTDLADYDSQLKATYMFYKPADAVALTNNPQLKNTMQQVAEFSYQHGLLGESAPNAGFVGVQTPAGVYGDANNVKLRFDPTYMQMAADGKL</sequence>
<gene>
    <name evidence="4" type="ORF">HNR75_002663</name>
</gene>
<evidence type="ECO:0000313" key="5">
    <source>
        <dbReference type="Proteomes" id="UP000585721"/>
    </source>
</evidence>
<dbReference type="SUPFAM" id="SSF53850">
    <property type="entry name" value="Periplasmic binding protein-like II"/>
    <property type="match status" value="1"/>
</dbReference>